<reference evidence="4 5" key="1">
    <citation type="submission" date="2019-08" db="EMBL/GenBank/DDBJ databases">
        <title>Draft genome sequences of two oriental melons (Cucumis melo L. var makuwa).</title>
        <authorList>
            <person name="Kwon S.-Y."/>
        </authorList>
    </citation>
    <scope>NUCLEOTIDE SEQUENCE [LARGE SCALE GENOMIC DNA]</scope>
    <source>
        <strain evidence="5">cv. Chang Bougi</strain>
        <strain evidence="4">cv. SW 3</strain>
        <tissue evidence="3">Leaf</tissue>
    </source>
</reference>
<dbReference type="Proteomes" id="UP000321393">
    <property type="component" value="Unassembled WGS sequence"/>
</dbReference>
<evidence type="ECO:0000313" key="3">
    <source>
        <dbReference type="EMBL" id="TYK10986.1"/>
    </source>
</evidence>
<comment type="caution">
    <text evidence="3">The sequence shown here is derived from an EMBL/GenBank/DDBJ whole genome shotgun (WGS) entry which is preliminary data.</text>
</comment>
<dbReference type="AlphaFoldDB" id="A0A5D3CKM8"/>
<evidence type="ECO:0000313" key="5">
    <source>
        <dbReference type="Proteomes" id="UP000321947"/>
    </source>
</evidence>
<organism evidence="3 5">
    <name type="scientific">Cucumis melo var. makuwa</name>
    <name type="common">Oriental melon</name>
    <dbReference type="NCBI Taxonomy" id="1194695"/>
    <lineage>
        <taxon>Eukaryota</taxon>
        <taxon>Viridiplantae</taxon>
        <taxon>Streptophyta</taxon>
        <taxon>Embryophyta</taxon>
        <taxon>Tracheophyta</taxon>
        <taxon>Spermatophyta</taxon>
        <taxon>Magnoliopsida</taxon>
        <taxon>eudicotyledons</taxon>
        <taxon>Gunneridae</taxon>
        <taxon>Pentapetalae</taxon>
        <taxon>rosids</taxon>
        <taxon>fabids</taxon>
        <taxon>Cucurbitales</taxon>
        <taxon>Cucurbitaceae</taxon>
        <taxon>Benincaseae</taxon>
        <taxon>Cucumis</taxon>
    </lineage>
</organism>
<dbReference type="GO" id="GO:0006508">
    <property type="term" value="P:proteolysis"/>
    <property type="evidence" value="ECO:0007669"/>
    <property type="project" value="UniProtKB-KW"/>
</dbReference>
<keyword evidence="3" id="KW-0378">Hydrolase</keyword>
<evidence type="ECO:0000313" key="2">
    <source>
        <dbReference type="EMBL" id="KAA0058952.1"/>
    </source>
</evidence>
<evidence type="ECO:0000256" key="1">
    <source>
        <dbReference type="SAM" id="MobiDB-lite"/>
    </source>
</evidence>
<protein>
    <submittedName>
        <fullName evidence="3">Gag protease polyprotein</fullName>
    </submittedName>
</protein>
<dbReference type="OrthoDB" id="1305854at2759"/>
<feature type="region of interest" description="Disordered" evidence="1">
    <location>
        <begin position="14"/>
        <end position="46"/>
    </location>
</feature>
<dbReference type="EMBL" id="SSTE01006658">
    <property type="protein sequence ID" value="KAA0058952.1"/>
    <property type="molecule type" value="Genomic_DNA"/>
</dbReference>
<accession>A0A5D3CKM8</accession>
<sequence length="106" mass="12038">MRLKESLVVVRKMPPRRGVRRGGQGGRGKGAERVQPEVQSVAQATDPAAPVVPYQLSAEAKHLKDFRKYNPTTFDGSLEDLTKAHMWLSSLETIFRYMKWPEDQKV</sequence>
<dbReference type="Proteomes" id="UP000321947">
    <property type="component" value="Unassembled WGS sequence"/>
</dbReference>
<dbReference type="GO" id="GO:0008233">
    <property type="term" value="F:peptidase activity"/>
    <property type="evidence" value="ECO:0007669"/>
    <property type="project" value="UniProtKB-KW"/>
</dbReference>
<dbReference type="EMBL" id="SSTD01010954">
    <property type="protein sequence ID" value="TYK10986.1"/>
    <property type="molecule type" value="Genomic_DNA"/>
</dbReference>
<keyword evidence="3" id="KW-0645">Protease</keyword>
<proteinExistence type="predicted"/>
<evidence type="ECO:0000313" key="4">
    <source>
        <dbReference type="Proteomes" id="UP000321393"/>
    </source>
</evidence>
<name>A0A5D3CKM8_CUCMM</name>
<gene>
    <name evidence="3" type="ORF">E5676_scaffold874G00180</name>
    <name evidence="2" type="ORF">E6C27_scaffold98G001350</name>
</gene>